<evidence type="ECO:0000256" key="2">
    <source>
        <dbReference type="ARBA" id="ARBA00022556"/>
    </source>
</evidence>
<evidence type="ECO:0000259" key="8">
    <source>
        <dbReference type="Pfam" id="PF04613"/>
    </source>
</evidence>
<dbReference type="InterPro" id="IPR018357">
    <property type="entry name" value="Hexapep_transf_CS"/>
</dbReference>
<evidence type="ECO:0000256" key="4">
    <source>
        <dbReference type="ARBA" id="ARBA00022737"/>
    </source>
</evidence>
<dbReference type="EMBL" id="LAZR01006420">
    <property type="protein sequence ID" value="KKM92231.1"/>
    <property type="molecule type" value="Genomic_DNA"/>
</dbReference>
<keyword evidence="6" id="KW-0012">Acyltransferase</keyword>
<gene>
    <name evidence="9" type="ORF">LCGC14_1220470</name>
</gene>
<dbReference type="NCBIfam" id="NF002060">
    <property type="entry name" value="PRK00892.1"/>
    <property type="match status" value="1"/>
</dbReference>
<dbReference type="PANTHER" id="PTHR43378">
    <property type="entry name" value="UDP-3-O-ACYLGLUCOSAMINE N-ACYLTRANSFERASE"/>
    <property type="match status" value="1"/>
</dbReference>
<feature type="domain" description="UDP-3-O-[3-hydroxymyristoyl] glucosamine N-acyltransferase non-repeat region" evidence="8">
    <location>
        <begin position="21"/>
        <end position="86"/>
    </location>
</feature>
<comment type="caution">
    <text evidence="9">The sequence shown here is derived from an EMBL/GenBank/DDBJ whole genome shotgun (WGS) entry which is preliminary data.</text>
</comment>
<dbReference type="Pfam" id="PF04613">
    <property type="entry name" value="LpxD"/>
    <property type="match status" value="1"/>
</dbReference>
<dbReference type="HAMAP" id="MF_00523">
    <property type="entry name" value="LpxD"/>
    <property type="match status" value="1"/>
</dbReference>
<dbReference type="CDD" id="cd03352">
    <property type="entry name" value="LbH_LpxD"/>
    <property type="match status" value="1"/>
</dbReference>
<evidence type="ECO:0000256" key="3">
    <source>
        <dbReference type="ARBA" id="ARBA00022679"/>
    </source>
</evidence>
<evidence type="ECO:0000313" key="9">
    <source>
        <dbReference type="EMBL" id="KKM92231.1"/>
    </source>
</evidence>
<dbReference type="PANTHER" id="PTHR43378:SF2">
    <property type="entry name" value="UDP-3-O-ACYLGLUCOSAMINE N-ACYLTRANSFERASE 1, MITOCHONDRIAL-RELATED"/>
    <property type="match status" value="1"/>
</dbReference>
<proteinExistence type="inferred from homology"/>
<evidence type="ECO:0000256" key="7">
    <source>
        <dbReference type="SAM" id="Coils"/>
    </source>
</evidence>
<dbReference type="InterPro" id="IPR001451">
    <property type="entry name" value="Hexapep"/>
</dbReference>
<dbReference type="InterPro" id="IPR011004">
    <property type="entry name" value="Trimer_LpxA-like_sf"/>
</dbReference>
<protein>
    <recommendedName>
        <fullName evidence="8">UDP-3-O-[3-hydroxymyristoyl] glucosamine N-acyltransferase non-repeat region domain-containing protein</fullName>
    </recommendedName>
</protein>
<evidence type="ECO:0000256" key="1">
    <source>
        <dbReference type="ARBA" id="ARBA00022516"/>
    </source>
</evidence>
<keyword evidence="2" id="KW-0441">Lipid A biosynthesis</keyword>
<keyword evidence="3" id="KW-0808">Transferase</keyword>
<accession>A0A0F9LYR0</accession>
<dbReference type="NCBIfam" id="TIGR01853">
    <property type="entry name" value="lipid_A_lpxD"/>
    <property type="match status" value="1"/>
</dbReference>
<name>A0A0F9LYR0_9ZZZZ</name>
<feature type="coiled-coil region" evidence="7">
    <location>
        <begin position="312"/>
        <end position="339"/>
    </location>
</feature>
<reference evidence="9" key="1">
    <citation type="journal article" date="2015" name="Nature">
        <title>Complex archaea that bridge the gap between prokaryotes and eukaryotes.</title>
        <authorList>
            <person name="Spang A."/>
            <person name="Saw J.H."/>
            <person name="Jorgensen S.L."/>
            <person name="Zaremba-Niedzwiedzka K."/>
            <person name="Martijn J."/>
            <person name="Lind A.E."/>
            <person name="van Eijk R."/>
            <person name="Schleper C."/>
            <person name="Guy L."/>
            <person name="Ettema T.J."/>
        </authorList>
    </citation>
    <scope>NUCLEOTIDE SEQUENCE</scope>
</reference>
<dbReference type="InterPro" id="IPR020573">
    <property type="entry name" value="UDP_GlcNAc_AcTrfase_non-rep"/>
</dbReference>
<keyword evidence="4" id="KW-0677">Repeat</keyword>
<dbReference type="GO" id="GO:0009245">
    <property type="term" value="P:lipid A biosynthetic process"/>
    <property type="evidence" value="ECO:0007669"/>
    <property type="project" value="UniProtKB-KW"/>
</dbReference>
<keyword evidence="1" id="KW-0444">Lipid biosynthesis</keyword>
<dbReference type="Gene3D" id="3.40.1390.10">
    <property type="entry name" value="MurE/MurF, N-terminal domain"/>
    <property type="match status" value="1"/>
</dbReference>
<dbReference type="SUPFAM" id="SSF51161">
    <property type="entry name" value="Trimeric LpxA-like enzymes"/>
    <property type="match status" value="1"/>
</dbReference>
<dbReference type="AlphaFoldDB" id="A0A0F9LYR0"/>
<organism evidence="9">
    <name type="scientific">marine sediment metagenome</name>
    <dbReference type="NCBI Taxonomy" id="412755"/>
    <lineage>
        <taxon>unclassified sequences</taxon>
        <taxon>metagenomes</taxon>
        <taxon>ecological metagenomes</taxon>
    </lineage>
</organism>
<dbReference type="PROSITE" id="PS00101">
    <property type="entry name" value="HEXAPEP_TRANSFERASES"/>
    <property type="match status" value="1"/>
</dbReference>
<dbReference type="GO" id="GO:0016020">
    <property type="term" value="C:membrane"/>
    <property type="evidence" value="ECO:0007669"/>
    <property type="project" value="GOC"/>
</dbReference>
<dbReference type="InterPro" id="IPR007691">
    <property type="entry name" value="LpxD"/>
</dbReference>
<keyword evidence="5" id="KW-0443">Lipid metabolism</keyword>
<evidence type="ECO:0000256" key="5">
    <source>
        <dbReference type="ARBA" id="ARBA00023098"/>
    </source>
</evidence>
<evidence type="ECO:0000256" key="6">
    <source>
        <dbReference type="ARBA" id="ARBA00023315"/>
    </source>
</evidence>
<dbReference type="Gene3D" id="2.160.10.10">
    <property type="entry name" value="Hexapeptide repeat proteins"/>
    <property type="match status" value="1"/>
</dbReference>
<keyword evidence="7" id="KW-0175">Coiled coil</keyword>
<dbReference type="GO" id="GO:0016410">
    <property type="term" value="F:N-acyltransferase activity"/>
    <property type="evidence" value="ECO:0007669"/>
    <property type="project" value="InterPro"/>
</dbReference>
<dbReference type="Pfam" id="PF00132">
    <property type="entry name" value="Hexapep"/>
    <property type="match status" value="2"/>
</dbReference>
<sequence length="343" mass="37384">MITLKELALLTASKLIGDANFQISGVNTLDEASKNEASFLANPRYVDSMLKSKAGVICVDKKGELQDNKNYLVSDDPSKTFQEIIKFFSKEKKLSGFVSIHKSAVIHKSAKIGKNVVILPNTVIDENVHIDDNTFIGASVYIGPNSSIGKDSTIHSNVTIREFSIIKDRVIIQSGAVIGSCGFGYLHQKDGTFKKLEQVGSVIIEDDVEIGANTCIDRARFKSTIIKKGTKIDNLVQIAHNVEIGENTAIAAQTGIAGSSKVGDYVIMGGQVGVTGHVEIESFVQLATRSGVSKNLKKGKFRGSPAIDLNDYNRQYITYKNLSKTLKKLEDKLSILEEKTKNL</sequence>